<keyword evidence="2" id="KW-1185">Reference proteome</keyword>
<sequence>MPACRYTQGSEQVFGFVRCRAVRLRCLKTDIQLGQRCGFTTPKELVSIKKDPKGSPIVRSFYADQLSDVLDCVLKRFHSHAIMLCCHSPIHTSKVFILWYIL</sequence>
<dbReference type="GeneID" id="100678587"/>
<evidence type="ECO:0000313" key="1">
    <source>
        <dbReference type="EnsemblMetazoa" id="XP_003426393"/>
    </source>
</evidence>
<evidence type="ECO:0000313" key="2">
    <source>
        <dbReference type="Proteomes" id="UP000002358"/>
    </source>
</evidence>
<proteinExistence type="predicted"/>
<reference evidence="1" key="1">
    <citation type="submission" date="2021-01" db="UniProtKB">
        <authorList>
            <consortium name="EnsemblMetazoa"/>
        </authorList>
    </citation>
    <scope>IDENTIFICATION</scope>
</reference>
<dbReference type="EnsemblMetazoa" id="XM_003426345">
    <property type="protein sequence ID" value="XP_003426393"/>
    <property type="gene ID" value="LOC100678587"/>
</dbReference>
<dbReference type="AlphaFoldDB" id="A0A7M7GF44"/>
<name>A0A7M7GF44_NASVI</name>
<dbReference type="RefSeq" id="XP_003426393.1">
    <property type="nucleotide sequence ID" value="XM_003426345.5"/>
</dbReference>
<accession>A0A7M7GF44</accession>
<protein>
    <submittedName>
        <fullName evidence="1">Uncharacterized protein</fullName>
    </submittedName>
</protein>
<dbReference type="KEGG" id="nvi:100678587"/>
<dbReference type="Proteomes" id="UP000002358">
    <property type="component" value="Chromosome 3"/>
</dbReference>
<organism evidence="1 2">
    <name type="scientific">Nasonia vitripennis</name>
    <name type="common">Parasitic wasp</name>
    <dbReference type="NCBI Taxonomy" id="7425"/>
    <lineage>
        <taxon>Eukaryota</taxon>
        <taxon>Metazoa</taxon>
        <taxon>Ecdysozoa</taxon>
        <taxon>Arthropoda</taxon>
        <taxon>Hexapoda</taxon>
        <taxon>Insecta</taxon>
        <taxon>Pterygota</taxon>
        <taxon>Neoptera</taxon>
        <taxon>Endopterygota</taxon>
        <taxon>Hymenoptera</taxon>
        <taxon>Apocrita</taxon>
        <taxon>Proctotrupomorpha</taxon>
        <taxon>Chalcidoidea</taxon>
        <taxon>Pteromalidae</taxon>
        <taxon>Pteromalinae</taxon>
        <taxon>Nasonia</taxon>
    </lineage>
</organism>
<dbReference type="InParanoid" id="A0A7M7GF44"/>